<evidence type="ECO:0000313" key="2">
    <source>
        <dbReference type="EMBL" id="OUM74185.1"/>
    </source>
</evidence>
<proteinExistence type="predicted"/>
<comment type="caution">
    <text evidence="2">The sequence shown here is derived from an EMBL/GenBank/DDBJ whole genome shotgun (WGS) entry which is preliminary data.</text>
</comment>
<gene>
    <name evidence="2" type="ORF">AUC60_10075</name>
</gene>
<dbReference type="AlphaFoldDB" id="A0A1Y3P2W5"/>
<accession>A0A1Y3P2W5</accession>
<reference evidence="2 3" key="1">
    <citation type="journal article" date="2017" name="Syst. Appl. Microbiol.">
        <title>Pseudomonas caspiana sp. nov., a citrus pathogen in the Pseudomonas syringae phylogenetic group.</title>
        <authorList>
            <person name="Busquets A."/>
            <person name="Gomila M."/>
            <person name="Beiki F."/>
            <person name="Mulet M."/>
            <person name="Rahimian H."/>
            <person name="Garcia-Valdes E."/>
            <person name="Lalucat J."/>
        </authorList>
    </citation>
    <scope>NUCLEOTIDE SEQUENCE [LARGE SCALE GENOMIC DNA]</scope>
    <source>
        <strain evidence="2 3">FBF102</strain>
    </source>
</reference>
<dbReference type="Proteomes" id="UP000195440">
    <property type="component" value="Unassembled WGS sequence"/>
</dbReference>
<organism evidence="2 3">
    <name type="scientific">Pseudomonas caspiana</name>
    <dbReference type="NCBI Taxonomy" id="1451454"/>
    <lineage>
        <taxon>Bacteria</taxon>
        <taxon>Pseudomonadati</taxon>
        <taxon>Pseudomonadota</taxon>
        <taxon>Gammaproteobacteria</taxon>
        <taxon>Pseudomonadales</taxon>
        <taxon>Pseudomonadaceae</taxon>
        <taxon>Pseudomonas</taxon>
    </lineage>
</organism>
<keyword evidence="3" id="KW-1185">Reference proteome</keyword>
<name>A0A1Y3P2W5_9PSED</name>
<protein>
    <submittedName>
        <fullName evidence="2">Uncharacterized protein</fullName>
    </submittedName>
</protein>
<sequence>MNISRHLKAPKLSHVKPNTVTYEQAHAGVDVNIPGSDKMRLGDILMFYWGQNKSSTQIHLRTITKDSTVRVLCVSYELIAHLQYGLVDVYYEVHRDQYLIGTSPAVRVTVNREPAPLKQRKQRGSPTDAA</sequence>
<feature type="region of interest" description="Disordered" evidence="1">
    <location>
        <begin position="111"/>
        <end position="130"/>
    </location>
</feature>
<evidence type="ECO:0000313" key="3">
    <source>
        <dbReference type="Proteomes" id="UP000195440"/>
    </source>
</evidence>
<dbReference type="EMBL" id="LOHF01000006">
    <property type="protein sequence ID" value="OUM74185.1"/>
    <property type="molecule type" value="Genomic_DNA"/>
</dbReference>
<evidence type="ECO:0000256" key="1">
    <source>
        <dbReference type="SAM" id="MobiDB-lite"/>
    </source>
</evidence>